<dbReference type="AlphaFoldDB" id="A0A0N5D4D5"/>
<organism evidence="3">
    <name type="scientific">Thelazia callipaeda</name>
    <name type="common">Oriental eyeworm</name>
    <name type="synonym">Parasitic nematode</name>
    <dbReference type="NCBI Taxonomy" id="103827"/>
    <lineage>
        <taxon>Eukaryota</taxon>
        <taxon>Metazoa</taxon>
        <taxon>Ecdysozoa</taxon>
        <taxon>Nematoda</taxon>
        <taxon>Chromadorea</taxon>
        <taxon>Rhabditida</taxon>
        <taxon>Spirurina</taxon>
        <taxon>Spiruromorpha</taxon>
        <taxon>Thelazioidea</taxon>
        <taxon>Thelaziidae</taxon>
        <taxon>Thelazia</taxon>
    </lineage>
</organism>
<gene>
    <name evidence="1" type="ORF">TCLT_LOCUS7814</name>
</gene>
<evidence type="ECO:0000313" key="2">
    <source>
        <dbReference type="Proteomes" id="UP000276776"/>
    </source>
</evidence>
<sequence>MLCFRKNRRHYKISFSGVDVYDDWSERNSLAALSLSDIDEVNIKVVSIPPRLDMNHEFMKSIVRNQLDRFVRWIR</sequence>
<evidence type="ECO:0000313" key="1">
    <source>
        <dbReference type="EMBL" id="VDN05310.1"/>
    </source>
</evidence>
<dbReference type="Proteomes" id="UP000276776">
    <property type="component" value="Unassembled WGS sequence"/>
</dbReference>
<dbReference type="EMBL" id="UYYF01004548">
    <property type="protein sequence ID" value="VDN05310.1"/>
    <property type="molecule type" value="Genomic_DNA"/>
</dbReference>
<keyword evidence="2" id="KW-1185">Reference proteome</keyword>
<reference evidence="3" key="1">
    <citation type="submission" date="2017-02" db="UniProtKB">
        <authorList>
            <consortium name="WormBaseParasite"/>
        </authorList>
    </citation>
    <scope>IDENTIFICATION</scope>
</reference>
<accession>A0A0N5D4D5</accession>
<name>A0A0N5D4D5_THECL</name>
<dbReference type="WBParaSite" id="TCLT_0000782501-mRNA-1">
    <property type="protein sequence ID" value="TCLT_0000782501-mRNA-1"/>
    <property type="gene ID" value="TCLT_0000782501"/>
</dbReference>
<dbReference type="OrthoDB" id="10033037at2759"/>
<proteinExistence type="predicted"/>
<protein>
    <submittedName>
        <fullName evidence="3">Transposase</fullName>
    </submittedName>
</protein>
<reference evidence="1 2" key="2">
    <citation type="submission" date="2018-11" db="EMBL/GenBank/DDBJ databases">
        <authorList>
            <consortium name="Pathogen Informatics"/>
        </authorList>
    </citation>
    <scope>NUCLEOTIDE SEQUENCE [LARGE SCALE GENOMIC DNA]</scope>
</reference>
<evidence type="ECO:0000313" key="3">
    <source>
        <dbReference type="WBParaSite" id="TCLT_0000782501-mRNA-1"/>
    </source>
</evidence>